<comment type="caution">
    <text evidence="3">The sequence shown here is derived from an EMBL/GenBank/DDBJ whole genome shotgun (WGS) entry which is preliminary data.</text>
</comment>
<dbReference type="RefSeq" id="WP_219966031.1">
    <property type="nucleotide sequence ID" value="NZ_JAGFNZ010000005.1"/>
</dbReference>
<dbReference type="InterPro" id="IPR051317">
    <property type="entry name" value="Gfo/Idh/MocA_oxidoreduct"/>
</dbReference>
<protein>
    <submittedName>
        <fullName evidence="3">Gfo/Idh/MocA family oxidoreductase</fullName>
    </submittedName>
</protein>
<dbReference type="Gene3D" id="3.30.360.10">
    <property type="entry name" value="Dihydrodipicolinate Reductase, domain 2"/>
    <property type="match status" value="1"/>
</dbReference>
<feature type="domain" description="YceM-like C-terminal" evidence="2">
    <location>
        <begin position="127"/>
        <end position="248"/>
    </location>
</feature>
<evidence type="ECO:0000313" key="3">
    <source>
        <dbReference type="EMBL" id="MBW7573627.1"/>
    </source>
</evidence>
<dbReference type="InterPro" id="IPR036291">
    <property type="entry name" value="NAD(P)-bd_dom_sf"/>
</dbReference>
<dbReference type="Proteomes" id="UP000719942">
    <property type="component" value="Unassembled WGS sequence"/>
</dbReference>
<keyword evidence="4" id="KW-1185">Reference proteome</keyword>
<dbReference type="PANTHER" id="PTHR43708:SF4">
    <property type="entry name" value="OXIDOREDUCTASE YCEM-RELATED"/>
    <property type="match status" value="1"/>
</dbReference>
<dbReference type="Pfam" id="PF01408">
    <property type="entry name" value="GFO_IDH_MocA"/>
    <property type="match status" value="1"/>
</dbReference>
<dbReference type="PANTHER" id="PTHR43708">
    <property type="entry name" value="CONSERVED EXPRESSED OXIDOREDUCTASE (EUROFUNG)"/>
    <property type="match status" value="1"/>
</dbReference>
<feature type="domain" description="Gfo/Idh/MocA-like oxidoreductase N-terminal" evidence="1">
    <location>
        <begin position="4"/>
        <end position="121"/>
    </location>
</feature>
<sequence length="309" mass="34566">MSKIRIGIIGLGNIAQKVYLPYLSAERNWKFVGGFSPTESKRSQLCGMYRIKSFSSITDLLQETDAVFVSSSTESHFEIVTEALTHGKDVYVDKPLAATGDETEQLTELSLRCGRKLMVGFNRRFAPMYVKAKNILNTGTAIIRLEKHRTDSIRPENYQLTMLDDYIHLVDTARWLAEPKKGAIINGALKTNENLGLIFAQHGYQSENGSSVFLSMHRKAGTNMERMELITEGALVRVRDLDTFETETGGTTETVTPPAWETILKRKGFEDAILHFINSVEGNTQPLVNGEEALKTQRLLETMIKTGNA</sequence>
<gene>
    <name evidence="3" type="ORF">J5W02_12480</name>
</gene>
<dbReference type="InterPro" id="IPR000683">
    <property type="entry name" value="Gfo/Idh/MocA-like_OxRdtase_N"/>
</dbReference>
<evidence type="ECO:0000259" key="2">
    <source>
        <dbReference type="Pfam" id="PF21378"/>
    </source>
</evidence>
<dbReference type="Pfam" id="PF21378">
    <property type="entry name" value="YceM-like_C"/>
    <property type="match status" value="1"/>
</dbReference>
<dbReference type="Gene3D" id="3.40.50.720">
    <property type="entry name" value="NAD(P)-binding Rossmann-like Domain"/>
    <property type="match status" value="1"/>
</dbReference>
<dbReference type="SUPFAM" id="SSF51735">
    <property type="entry name" value="NAD(P)-binding Rossmann-fold domains"/>
    <property type="match status" value="1"/>
</dbReference>
<evidence type="ECO:0000313" key="4">
    <source>
        <dbReference type="Proteomes" id="UP000719942"/>
    </source>
</evidence>
<dbReference type="EMBL" id="JAGFNZ010000005">
    <property type="protein sequence ID" value="MBW7573627.1"/>
    <property type="molecule type" value="Genomic_DNA"/>
</dbReference>
<evidence type="ECO:0000259" key="1">
    <source>
        <dbReference type="Pfam" id="PF01408"/>
    </source>
</evidence>
<organism evidence="3 4">
    <name type="scientific">Caproiciproducens faecalis</name>
    <dbReference type="NCBI Taxonomy" id="2820301"/>
    <lineage>
        <taxon>Bacteria</taxon>
        <taxon>Bacillati</taxon>
        <taxon>Bacillota</taxon>
        <taxon>Clostridia</taxon>
        <taxon>Eubacteriales</taxon>
        <taxon>Acutalibacteraceae</taxon>
        <taxon>Caproiciproducens</taxon>
    </lineage>
</organism>
<dbReference type="SUPFAM" id="SSF55347">
    <property type="entry name" value="Glyceraldehyde-3-phosphate dehydrogenase-like, C-terminal domain"/>
    <property type="match status" value="1"/>
</dbReference>
<name>A0ABS7DQR8_9FIRM</name>
<accession>A0ABS7DQR8</accession>
<dbReference type="InterPro" id="IPR048477">
    <property type="entry name" value="YceM-like_C"/>
</dbReference>
<reference evidence="3 4" key="1">
    <citation type="submission" date="2021-03" db="EMBL/GenBank/DDBJ databases">
        <title>Caproiciproducens sp. nov. isolated from feces of cow.</title>
        <authorList>
            <person name="Choi J.-Y."/>
        </authorList>
    </citation>
    <scope>NUCLEOTIDE SEQUENCE [LARGE SCALE GENOMIC DNA]</scope>
    <source>
        <strain evidence="3 4">AGMB10547</strain>
    </source>
</reference>
<proteinExistence type="predicted"/>